<dbReference type="EMBL" id="CP001792">
    <property type="protein sequence ID" value="ACX74458.1"/>
    <property type="molecule type" value="Genomic_DNA"/>
</dbReference>
<dbReference type="HOGENOM" id="CLU_020473_1_0_0"/>
<keyword evidence="4" id="KW-0808">Transferase</keyword>
<dbReference type="Pfam" id="PF06580">
    <property type="entry name" value="His_kinase"/>
    <property type="match status" value="1"/>
</dbReference>
<feature type="transmembrane region" description="Helical" evidence="1">
    <location>
        <begin position="136"/>
        <end position="159"/>
    </location>
</feature>
<evidence type="ECO:0000313" key="4">
    <source>
        <dbReference type="EMBL" id="ADL27154.1"/>
    </source>
</evidence>
<dbReference type="PANTHER" id="PTHR34220:SF7">
    <property type="entry name" value="SENSOR HISTIDINE KINASE YPDA"/>
    <property type="match status" value="1"/>
</dbReference>
<dbReference type="PANTHER" id="PTHR34220">
    <property type="entry name" value="SENSOR HISTIDINE KINASE YPDA"/>
    <property type="match status" value="1"/>
</dbReference>
<feature type="transmembrane region" description="Helical" evidence="1">
    <location>
        <begin position="188"/>
        <end position="209"/>
    </location>
</feature>
<evidence type="ECO:0000256" key="1">
    <source>
        <dbReference type="SAM" id="Phobius"/>
    </source>
</evidence>
<reference evidence="4" key="3">
    <citation type="submission" date="2010-08" db="EMBL/GenBank/DDBJ databases">
        <authorList>
            <person name="Durkin A.S."/>
            <person name="Nelson K.E."/>
            <person name="Morrison M."/>
            <person name="Forsberg C.W."/>
            <person name="Wilson D.B."/>
            <person name="Russell J.B."/>
            <person name="Cann I.K.O."/>
            <person name="Mackie R.I."/>
            <person name="White B.A."/>
        </authorList>
    </citation>
    <scope>NUCLEOTIDE SEQUENCE</scope>
    <source>
        <strain evidence="4">S85</strain>
    </source>
</reference>
<dbReference type="EMBL" id="CP002158">
    <property type="protein sequence ID" value="ADL27154.1"/>
    <property type="molecule type" value="Genomic_DNA"/>
</dbReference>
<dbReference type="AlphaFoldDB" id="C9RNL2"/>
<keyword evidence="6" id="KW-1185">Reference proteome</keyword>
<dbReference type="eggNOG" id="COG2972">
    <property type="taxonomic scope" value="Bacteria"/>
</dbReference>
<dbReference type="Proteomes" id="UP000001497">
    <property type="component" value="Chromosome"/>
</dbReference>
<evidence type="ECO:0000259" key="2">
    <source>
        <dbReference type="Pfam" id="PF06580"/>
    </source>
</evidence>
<accession>C9RNL2</accession>
<dbReference type="GO" id="GO:0016020">
    <property type="term" value="C:membrane"/>
    <property type="evidence" value="ECO:0007669"/>
    <property type="project" value="InterPro"/>
</dbReference>
<name>C9RNL2_FIBSS</name>
<evidence type="ECO:0000313" key="3">
    <source>
        <dbReference type="EMBL" id="ACX74458.1"/>
    </source>
</evidence>
<keyword evidence="1" id="KW-0812">Transmembrane</keyword>
<feature type="domain" description="Signal transduction histidine kinase internal region" evidence="2">
    <location>
        <begin position="229"/>
        <end position="306"/>
    </location>
</feature>
<reference evidence="5" key="2">
    <citation type="submission" date="2010-08" db="EMBL/GenBank/DDBJ databases">
        <title>Complete sequence of Fibrobacter succinogenes subsp. succinogenes S85.</title>
        <authorList>
            <person name="Durkin A.S."/>
            <person name="Nelson K.E."/>
            <person name="Morrison M."/>
            <person name="Forsberg C.W."/>
            <person name="Wilson D.B."/>
            <person name="Russell J.B."/>
            <person name="Cann I.K.O."/>
            <person name="Mackie R.I."/>
            <person name="White B.A."/>
        </authorList>
    </citation>
    <scope>NUCLEOTIDE SEQUENCE [LARGE SCALE GENOMIC DNA]</scope>
    <source>
        <strain evidence="5">ATCC 19169 / S85</strain>
    </source>
</reference>
<dbReference type="SUPFAM" id="SSF55874">
    <property type="entry name" value="ATPase domain of HSP90 chaperone/DNA topoisomerase II/histidine kinase"/>
    <property type="match status" value="1"/>
</dbReference>
<dbReference type="Proteomes" id="UP000000517">
    <property type="component" value="Chromosome"/>
</dbReference>
<dbReference type="KEGG" id="fsu:Fisuc_0849"/>
<keyword evidence="4" id="KW-0418">Kinase</keyword>
<reference evidence="3 6" key="1">
    <citation type="submission" date="2009-10" db="EMBL/GenBank/DDBJ databases">
        <title>Complete sequence of Fibrobacter succinogenes subsp. succinogenes S85.</title>
        <authorList>
            <consortium name="US DOE Joint Genome Institute"/>
            <person name="Lucas S."/>
            <person name="Copeland A."/>
            <person name="Lapidus A."/>
            <person name="Glavina del Rio T."/>
            <person name="Tice H."/>
            <person name="Bruce D."/>
            <person name="Goodwin L."/>
            <person name="Pitluck S."/>
            <person name="Chertkov O."/>
            <person name="Detter J.C."/>
            <person name="Han C."/>
            <person name="Tapia R."/>
            <person name="Larimer F."/>
            <person name="Land M."/>
            <person name="Hauser L."/>
            <person name="Kyrpides N."/>
            <person name="Mikhailova N."/>
            <person name="Weimer P.J."/>
            <person name="Stevenson D.M."/>
            <person name="Boyum J."/>
            <person name="Brumm P.I."/>
            <person name="Mead D."/>
        </authorList>
    </citation>
    <scope>NUCLEOTIDE SEQUENCE [LARGE SCALE GENOMIC DNA]</scope>
    <source>
        <strain evidence="6">ATCC 19169 / S85</strain>
        <strain evidence="3">S85</strain>
    </source>
</reference>
<dbReference type="STRING" id="59374.FSU_1293"/>
<gene>
    <name evidence="3" type="ordered locus">Fisuc_0849</name>
    <name evidence="4" type="ordered locus">FSU_1293</name>
</gene>
<keyword evidence="1" id="KW-1133">Transmembrane helix</keyword>
<protein>
    <submittedName>
        <fullName evidence="4">Histidine kinase family protein</fullName>
    </submittedName>
    <submittedName>
        <fullName evidence="3">Signal transduction histidine kinase, LytS</fullName>
    </submittedName>
</protein>
<dbReference type="InterPro" id="IPR050640">
    <property type="entry name" value="Bact_2-comp_sensor_kinase"/>
</dbReference>
<proteinExistence type="predicted"/>
<evidence type="ECO:0000313" key="6">
    <source>
        <dbReference type="Proteomes" id="UP000001497"/>
    </source>
</evidence>
<dbReference type="InterPro" id="IPR010559">
    <property type="entry name" value="Sig_transdc_His_kin_internal"/>
</dbReference>
<dbReference type="InterPro" id="IPR036890">
    <property type="entry name" value="HATPase_C_sf"/>
</dbReference>
<sequence>MMGKIGWFLTNFFAMNDNRSTFCNEKSAGFIQKMRNFLSVLQEMDFERNEEKVRKILEDDREFIRFPIPIFLPALLIWLFMLLFPLVFIMDPSNASSVNLNGLLTFYFPLLCTLLIFMLNQRYLVPLCIFKKRYGLYFLSNSVLVFATLFLREVMLFVMERTPDDGVSYFFDAYCFSSLKGHFSFGTVATFVMLVSLVCLICVFYHLTLRQIMRAFILREQKRMGLQYELDFLKNQLSPHFLFNTLNNISALIQIDPKRAESSMNKLSQLLRMMLYQVKDKYITLQEDVDILQKYADLEKLRLDESFDFVFDVKLDNPNMMIEPLLMMPLMENAMKHCVNPNGKSFAHISITQASGDLHFHSENSNFPRKSSRKGSGLGLSTFEKRLDLIYPDAYTYSVNIVDGVYISDLIIRLKKDNS</sequence>
<keyword evidence="1" id="KW-0472">Membrane</keyword>
<dbReference type="KEGG" id="fsc:FSU_1293"/>
<dbReference type="GO" id="GO:0000155">
    <property type="term" value="F:phosphorelay sensor kinase activity"/>
    <property type="evidence" value="ECO:0007669"/>
    <property type="project" value="InterPro"/>
</dbReference>
<feature type="transmembrane region" description="Helical" evidence="1">
    <location>
        <begin position="102"/>
        <end position="124"/>
    </location>
</feature>
<organism evidence="4 5">
    <name type="scientific">Fibrobacter succinogenes (strain ATCC 19169 / S85)</name>
    <dbReference type="NCBI Taxonomy" id="59374"/>
    <lineage>
        <taxon>Bacteria</taxon>
        <taxon>Pseudomonadati</taxon>
        <taxon>Fibrobacterota</taxon>
        <taxon>Fibrobacteria</taxon>
        <taxon>Fibrobacterales</taxon>
        <taxon>Fibrobacteraceae</taxon>
        <taxon>Fibrobacter</taxon>
    </lineage>
</organism>
<dbReference type="OrthoDB" id="9809908at2"/>
<feature type="transmembrane region" description="Helical" evidence="1">
    <location>
        <begin position="70"/>
        <end position="90"/>
    </location>
</feature>
<evidence type="ECO:0000313" key="5">
    <source>
        <dbReference type="Proteomes" id="UP000000517"/>
    </source>
</evidence>